<sequence>MFSNKQESEVVVSAAGRNQGSRITIVLPGFSKYPIGGYKVVYSYANYLAGQGHEVVLLHALLLKGARHKVKDFRRPIASILAGLRPHKKPDWFALDERIQFLTLPFLTPGLVRPTDYIVATEVQTATLVASVAGKTGIPGSYFIQHYEDWSAAPDFIDSTWKLPLKKIVIAPWLEEHMHTLGEDCDLIPNGIDPIEFPSGPETDARVNDVCAMVSDVPWKRADLIVQVLNSLGEKYPNFRAVTFGTCDRPESLGGHVQHIKNPSKTEIRNSYQSSKIYLCASDAEGWHLPPAEAMSSGCAVVSTDIGGVRAYADGTALFSPVGDAEALRTNVERLMEDAELCNSLATQGMAAMRQNTPALAASRFEAAVLGRS</sequence>
<reference evidence="4" key="1">
    <citation type="journal article" date="2014" name="Genome Announc.">
        <title>Genome Sequence of Arthrobacter siccitolerans 4J27, a Xeroprotectant-Producing Desiccation-Tolerant Microorganism.</title>
        <authorList>
            <person name="Manzanera M."/>
            <person name="Santa-Cruz-Calvo L."/>
            <person name="Vilchez J.I."/>
            <person name="Garcia-Fontana C."/>
            <person name="Silva-Castro G.A."/>
            <person name="Calvo C."/>
            <person name="Gonzalez-Lopez J."/>
        </authorList>
    </citation>
    <scope>NUCLEOTIDE SEQUENCE [LARGE SCALE GENOMIC DNA]</scope>
    <source>
        <strain evidence="4">4J27</strain>
    </source>
</reference>
<dbReference type="Proteomes" id="UP000035722">
    <property type="component" value="Unassembled WGS sequence"/>
</dbReference>
<dbReference type="GO" id="GO:0009103">
    <property type="term" value="P:lipopolysaccharide biosynthetic process"/>
    <property type="evidence" value="ECO:0007669"/>
    <property type="project" value="TreeGrafter"/>
</dbReference>
<accession>A0A024H064</accession>
<evidence type="ECO:0000313" key="4">
    <source>
        <dbReference type="Proteomes" id="UP000035722"/>
    </source>
</evidence>
<dbReference type="GO" id="GO:0016757">
    <property type="term" value="F:glycosyltransferase activity"/>
    <property type="evidence" value="ECO:0007669"/>
    <property type="project" value="InterPro"/>
</dbReference>
<dbReference type="InterPro" id="IPR001296">
    <property type="entry name" value="Glyco_trans_1"/>
</dbReference>
<gene>
    <name evidence="3" type="ORF">ARTSIC4J27_1516</name>
</gene>
<proteinExistence type="predicted"/>
<dbReference type="Pfam" id="PF00534">
    <property type="entry name" value="Glycos_transf_1"/>
    <property type="match status" value="1"/>
</dbReference>
<keyword evidence="1 3" id="KW-0808">Transferase</keyword>
<dbReference type="PANTHER" id="PTHR46401">
    <property type="entry name" value="GLYCOSYLTRANSFERASE WBBK-RELATED"/>
    <property type="match status" value="1"/>
</dbReference>
<dbReference type="STRING" id="861266.ARTSIC4J27_1516"/>
<organism evidence="3 4">
    <name type="scientific">Pseudarthrobacter siccitolerans</name>
    <dbReference type="NCBI Taxonomy" id="861266"/>
    <lineage>
        <taxon>Bacteria</taxon>
        <taxon>Bacillati</taxon>
        <taxon>Actinomycetota</taxon>
        <taxon>Actinomycetes</taxon>
        <taxon>Micrococcales</taxon>
        <taxon>Micrococcaceae</taxon>
        <taxon>Pseudarthrobacter</taxon>
    </lineage>
</organism>
<comment type="caution">
    <text evidence="3">The sequence shown here is derived from an EMBL/GenBank/DDBJ whole genome shotgun (WGS) entry which is preliminary data.</text>
</comment>
<dbReference type="OrthoDB" id="9801609at2"/>
<dbReference type="EMBL" id="CAQI01000038">
    <property type="protein sequence ID" value="CCQ45570.1"/>
    <property type="molecule type" value="Genomic_DNA"/>
</dbReference>
<name>A0A024H064_9MICC</name>
<evidence type="ECO:0000259" key="2">
    <source>
        <dbReference type="Pfam" id="PF00534"/>
    </source>
</evidence>
<evidence type="ECO:0000313" key="3">
    <source>
        <dbReference type="EMBL" id="CCQ45570.1"/>
    </source>
</evidence>
<dbReference type="AlphaFoldDB" id="A0A024H064"/>
<dbReference type="SUPFAM" id="SSF53756">
    <property type="entry name" value="UDP-Glycosyltransferase/glycogen phosphorylase"/>
    <property type="match status" value="1"/>
</dbReference>
<evidence type="ECO:0000256" key="1">
    <source>
        <dbReference type="ARBA" id="ARBA00022679"/>
    </source>
</evidence>
<keyword evidence="4" id="KW-1185">Reference proteome</keyword>
<feature type="domain" description="Glycosyl transferase family 1" evidence="2">
    <location>
        <begin position="216"/>
        <end position="348"/>
    </location>
</feature>
<dbReference type="Gene3D" id="3.40.50.2000">
    <property type="entry name" value="Glycogen Phosphorylase B"/>
    <property type="match status" value="1"/>
</dbReference>
<dbReference type="CDD" id="cd03801">
    <property type="entry name" value="GT4_PimA-like"/>
    <property type="match status" value="1"/>
</dbReference>
<protein>
    <submittedName>
        <fullName evidence="3">Glycosyl transferases group 1 family protein</fullName>
    </submittedName>
</protein>
<dbReference type="Gene3D" id="3.40.50.11090">
    <property type="match status" value="1"/>
</dbReference>
<dbReference type="PANTHER" id="PTHR46401:SF2">
    <property type="entry name" value="GLYCOSYLTRANSFERASE WBBK-RELATED"/>
    <property type="match status" value="1"/>
</dbReference>
<dbReference type="RefSeq" id="WP_152683805.1">
    <property type="nucleotide sequence ID" value="NZ_CAQI01000038.1"/>
</dbReference>